<organism evidence="1 2">
    <name type="scientific">Anaerotruncus colihominis</name>
    <dbReference type="NCBI Taxonomy" id="169435"/>
    <lineage>
        <taxon>Bacteria</taxon>
        <taxon>Bacillati</taxon>
        <taxon>Bacillota</taxon>
        <taxon>Clostridia</taxon>
        <taxon>Eubacteriales</taxon>
        <taxon>Oscillospiraceae</taxon>
        <taxon>Anaerotruncus</taxon>
    </lineage>
</organism>
<dbReference type="OrthoDB" id="1860383at2"/>
<dbReference type="SUPFAM" id="SSF158622">
    <property type="entry name" value="YheA/YmcA-like"/>
    <property type="match status" value="1"/>
</dbReference>
<protein>
    <submittedName>
        <fullName evidence="1">Protein of uncharacterized function (DUF964)</fullName>
    </submittedName>
</protein>
<evidence type="ECO:0000313" key="1">
    <source>
        <dbReference type="EMBL" id="CUP47614.1"/>
    </source>
</evidence>
<dbReference type="EMBL" id="CZBE01000005">
    <property type="protein sequence ID" value="CUP47614.1"/>
    <property type="molecule type" value="Genomic_DNA"/>
</dbReference>
<gene>
    <name evidence="1" type="ORF">ERS852551_00915</name>
</gene>
<name>A0A174NG70_9FIRM</name>
<sequence length="134" mass="14758">MDVIAMARQLGKALQQNEGYLRLMVAQQQNDADETLQALIGKFNLARINLNTELNKTDKDQARVTALNEEVRAVYGQIMDNENMAAYNKAKTEFDDTVDFVMQILRGSINGEDPDLIEKQSGCSGSCSSCSGCS</sequence>
<reference evidence="1 2" key="1">
    <citation type="submission" date="2015-09" db="EMBL/GenBank/DDBJ databases">
        <authorList>
            <consortium name="Pathogen Informatics"/>
        </authorList>
    </citation>
    <scope>NUCLEOTIDE SEQUENCE [LARGE SCALE GENOMIC DNA]</scope>
    <source>
        <strain evidence="1 2">2789STDY5834939</strain>
    </source>
</reference>
<dbReference type="RefSeq" id="WP_055244343.1">
    <property type="nucleotide sequence ID" value="NZ_CABIWA010000007.1"/>
</dbReference>
<accession>A0A174NG70</accession>
<evidence type="ECO:0000313" key="2">
    <source>
        <dbReference type="Proteomes" id="UP000095765"/>
    </source>
</evidence>
<dbReference type="Gene3D" id="1.20.1500.10">
    <property type="entry name" value="YheA/YmcA-like"/>
    <property type="match status" value="1"/>
</dbReference>
<dbReference type="Pfam" id="PF06133">
    <property type="entry name" value="Com_YlbF"/>
    <property type="match status" value="1"/>
</dbReference>
<dbReference type="AlphaFoldDB" id="A0A174NG70"/>
<dbReference type="InterPro" id="IPR023378">
    <property type="entry name" value="YheA/YmcA-like_dom_sf"/>
</dbReference>
<proteinExistence type="predicted"/>
<dbReference type="InterPro" id="IPR010368">
    <property type="entry name" value="Com_YlbF"/>
</dbReference>
<dbReference type="Proteomes" id="UP000095765">
    <property type="component" value="Unassembled WGS sequence"/>
</dbReference>